<comment type="caution">
    <text evidence="1">The sequence shown here is derived from an EMBL/GenBank/DDBJ whole genome shotgun (WGS) entry which is preliminary data.</text>
</comment>
<accession>A0A645H216</accession>
<evidence type="ECO:0000313" key="1">
    <source>
        <dbReference type="EMBL" id="MPN30384.1"/>
    </source>
</evidence>
<gene>
    <name evidence="1" type="ORF">SDC9_177855</name>
</gene>
<organism evidence="1">
    <name type="scientific">bioreactor metagenome</name>
    <dbReference type="NCBI Taxonomy" id="1076179"/>
    <lineage>
        <taxon>unclassified sequences</taxon>
        <taxon>metagenomes</taxon>
        <taxon>ecological metagenomes</taxon>
    </lineage>
</organism>
<reference evidence="1" key="1">
    <citation type="submission" date="2019-08" db="EMBL/GenBank/DDBJ databases">
        <authorList>
            <person name="Kucharzyk K."/>
            <person name="Murdoch R.W."/>
            <person name="Higgins S."/>
            <person name="Loffler F."/>
        </authorList>
    </citation>
    <scope>NUCLEOTIDE SEQUENCE</scope>
</reference>
<dbReference type="EMBL" id="VSSQ01081482">
    <property type="protein sequence ID" value="MPN30384.1"/>
    <property type="molecule type" value="Genomic_DNA"/>
</dbReference>
<dbReference type="AlphaFoldDB" id="A0A645H216"/>
<name>A0A645H216_9ZZZZ</name>
<sequence length="62" mass="7258">MTKMLPNKAKCKHHKTQWNNDVEPIQAPDKIHSAEELQNQSGGHRNVMYRKHNLNQQTALRI</sequence>
<proteinExistence type="predicted"/>
<protein>
    <submittedName>
        <fullName evidence="1">Uncharacterized protein</fullName>
    </submittedName>
</protein>